<feature type="transmembrane region" description="Helical" evidence="5">
    <location>
        <begin position="397"/>
        <end position="414"/>
    </location>
</feature>
<reference evidence="6 7" key="1">
    <citation type="submission" date="2017-04" db="EMBL/GenBank/DDBJ databases">
        <title>Genomic insights into metabolism of Thermodesulfobium acidiphilum.</title>
        <authorList>
            <person name="Toshchakov S.V."/>
            <person name="Frolov E.N."/>
            <person name="Kublanov I.V."/>
            <person name="Samarov N.I."/>
            <person name="Novikov A."/>
            <person name="Lebedinsky A.V."/>
            <person name="Bonch-Osmolovskaya E.A."/>
            <person name="Chernyh N.A."/>
        </authorList>
    </citation>
    <scope>NUCLEOTIDE SEQUENCE [LARGE SCALE GENOMIC DNA]</scope>
    <source>
        <strain evidence="6 7">3127-1</strain>
    </source>
</reference>
<dbReference type="GO" id="GO:0016020">
    <property type="term" value="C:membrane"/>
    <property type="evidence" value="ECO:0007669"/>
    <property type="project" value="UniProtKB-SubCell"/>
</dbReference>
<feature type="transmembrane region" description="Helical" evidence="5">
    <location>
        <begin position="231"/>
        <end position="253"/>
    </location>
</feature>
<dbReference type="InterPro" id="IPR002293">
    <property type="entry name" value="AA/rel_permease1"/>
</dbReference>
<feature type="transmembrane region" description="Helical" evidence="5">
    <location>
        <begin position="337"/>
        <end position="356"/>
    </location>
</feature>
<organism evidence="6 7">
    <name type="scientific">Thermodesulfobium acidiphilum</name>
    <dbReference type="NCBI Taxonomy" id="1794699"/>
    <lineage>
        <taxon>Bacteria</taxon>
        <taxon>Pseudomonadati</taxon>
        <taxon>Thermodesulfobiota</taxon>
        <taxon>Thermodesulfobiia</taxon>
        <taxon>Thermodesulfobiales</taxon>
        <taxon>Thermodesulfobiaceae</taxon>
        <taxon>Thermodesulfobium</taxon>
    </lineage>
</organism>
<dbReference type="InterPro" id="IPR052962">
    <property type="entry name" value="AA_Transporter_AGT"/>
</dbReference>
<feature type="transmembrane region" description="Helical" evidence="5">
    <location>
        <begin position="84"/>
        <end position="107"/>
    </location>
</feature>
<feature type="transmembrane region" description="Helical" evidence="5">
    <location>
        <begin position="484"/>
        <end position="503"/>
    </location>
</feature>
<evidence type="ECO:0000256" key="2">
    <source>
        <dbReference type="ARBA" id="ARBA00022692"/>
    </source>
</evidence>
<dbReference type="Gene3D" id="1.20.1740.10">
    <property type="entry name" value="Amino acid/polyamine transporter I"/>
    <property type="match status" value="1"/>
</dbReference>
<dbReference type="Pfam" id="PF13520">
    <property type="entry name" value="AA_permease_2"/>
    <property type="match status" value="1"/>
</dbReference>
<name>A0A2R4W1T3_THEAF</name>
<protein>
    <submittedName>
        <fullName evidence="6">Aspartate/glutamate:proton symporter, AGT family</fullName>
    </submittedName>
</protein>
<proteinExistence type="predicted"/>
<evidence type="ECO:0000313" key="7">
    <source>
        <dbReference type="Proteomes" id="UP000244792"/>
    </source>
</evidence>
<feature type="transmembrane region" description="Helical" evidence="5">
    <location>
        <begin position="273"/>
        <end position="295"/>
    </location>
</feature>
<dbReference type="PIRSF" id="PIRSF006060">
    <property type="entry name" value="AA_transporter"/>
    <property type="match status" value="1"/>
</dbReference>
<comment type="subcellular location">
    <subcellularLocation>
        <location evidence="1">Membrane</location>
        <topology evidence="1">Multi-pass membrane protein</topology>
    </subcellularLocation>
</comment>
<feature type="transmembrane region" description="Helical" evidence="5">
    <location>
        <begin position="189"/>
        <end position="210"/>
    </location>
</feature>
<dbReference type="AlphaFoldDB" id="A0A2R4W1T3"/>
<dbReference type="OrthoDB" id="178667at2"/>
<dbReference type="KEGG" id="taci:TDSAC_1421"/>
<evidence type="ECO:0000256" key="4">
    <source>
        <dbReference type="ARBA" id="ARBA00023136"/>
    </source>
</evidence>
<keyword evidence="7" id="KW-1185">Reference proteome</keyword>
<dbReference type="GO" id="GO:0022857">
    <property type="term" value="F:transmembrane transporter activity"/>
    <property type="evidence" value="ECO:0007669"/>
    <property type="project" value="InterPro"/>
</dbReference>
<dbReference type="RefSeq" id="WP_108309542.1">
    <property type="nucleotide sequence ID" value="NZ_CP020921.1"/>
</dbReference>
<keyword evidence="2 5" id="KW-0812">Transmembrane</keyword>
<keyword evidence="3 5" id="KW-1133">Transmembrane helix</keyword>
<evidence type="ECO:0000313" key="6">
    <source>
        <dbReference type="EMBL" id="AWB10761.1"/>
    </source>
</evidence>
<feature type="transmembrane region" description="Helical" evidence="5">
    <location>
        <begin position="42"/>
        <end position="63"/>
    </location>
</feature>
<feature type="transmembrane region" description="Helical" evidence="5">
    <location>
        <begin position="158"/>
        <end position="177"/>
    </location>
</feature>
<sequence>MKSKLKKELNLLDLTMLGLGGIVGSGWLFASQKAANLAGPAAVFAWVIGGICVFFIALVYAELSGMLPESGSLIRYPQYTHGNFVSYALAVALIIGDSSVIAIEALATVQFASSYLPFLYNNHQVTFIGWIFTMGIIVIYFLLNYWSIRIAGKTNTIVTIFKFFTPTATVLVLFTVFNPMNLTQYGGFAPFGFPAILAAVSSGGIIFAYLGFRQAVNLAGEAKNPTKDVPLAVALAVGLAIVLYVCLQLTFVGSLPPQEIAKGWGHINFRSPFAEILLLLNIHWLATIVFADAVISPSGTGLIYMTSTSRIINAQSLNGIFWKIFVKVDEKTGVPRYALWLSLILALIWTAPFPSWNKLVGVVSNAIVLTYMIGPVSVVSLRKFAPNLYRPFKAEPITLISLIAFIVCTLLIDWSGWSNVSVLIAVDLIAFLLYFYFVATRDELKKDLGKNVKSGIWLIFYMLFIALMSYIGSKHFEGLGIIEYPFDQLILIAVSIIFFFWAVNSAHYTDDIKEIVEERGDEVSKFVAK</sequence>
<feature type="transmembrane region" description="Helical" evidence="5">
    <location>
        <begin position="362"/>
        <end position="385"/>
    </location>
</feature>
<dbReference type="EMBL" id="CP020921">
    <property type="protein sequence ID" value="AWB10761.1"/>
    <property type="molecule type" value="Genomic_DNA"/>
</dbReference>
<keyword evidence="4 5" id="KW-0472">Membrane</keyword>
<feature type="transmembrane region" description="Helical" evidence="5">
    <location>
        <begin position="420"/>
        <end position="439"/>
    </location>
</feature>
<dbReference type="PANTHER" id="PTHR47547">
    <property type="match status" value="1"/>
</dbReference>
<feature type="transmembrane region" description="Helical" evidence="5">
    <location>
        <begin position="127"/>
        <end position="146"/>
    </location>
</feature>
<gene>
    <name evidence="6" type="ORF">TDSAC_1421</name>
</gene>
<feature type="transmembrane region" description="Helical" evidence="5">
    <location>
        <begin position="12"/>
        <end position="30"/>
    </location>
</feature>
<accession>A0A2R4W1T3</accession>
<dbReference type="PANTHER" id="PTHR47547:SF1">
    <property type="entry name" value="ASPARTATE-PROTON SYMPORTER"/>
    <property type="match status" value="1"/>
</dbReference>
<feature type="transmembrane region" description="Helical" evidence="5">
    <location>
        <begin position="451"/>
        <end position="472"/>
    </location>
</feature>
<evidence type="ECO:0000256" key="5">
    <source>
        <dbReference type="SAM" id="Phobius"/>
    </source>
</evidence>
<evidence type="ECO:0000256" key="1">
    <source>
        <dbReference type="ARBA" id="ARBA00004141"/>
    </source>
</evidence>
<evidence type="ECO:0000256" key="3">
    <source>
        <dbReference type="ARBA" id="ARBA00022989"/>
    </source>
</evidence>
<dbReference type="Proteomes" id="UP000244792">
    <property type="component" value="Chromosome"/>
</dbReference>